<evidence type="ECO:0000256" key="1">
    <source>
        <dbReference type="ARBA" id="ARBA00005278"/>
    </source>
</evidence>
<accession>A0A172THG9</accession>
<dbReference type="AlphaFoldDB" id="A0A172THG9"/>
<keyword evidence="2 3" id="KW-0472">Membrane</keyword>
<dbReference type="OrthoDB" id="1726708at2"/>
<dbReference type="Pfam" id="PF03323">
    <property type="entry name" value="GerA"/>
    <property type="match status" value="1"/>
</dbReference>
<feature type="transmembrane region" description="Helical" evidence="3">
    <location>
        <begin position="356"/>
        <end position="385"/>
    </location>
</feature>
<dbReference type="InterPro" id="IPR004995">
    <property type="entry name" value="Spore_Ger"/>
</dbReference>
<dbReference type="PANTHER" id="PTHR22550:SF5">
    <property type="entry name" value="LEUCINE ZIPPER PROTEIN 4"/>
    <property type="match status" value="1"/>
</dbReference>
<dbReference type="PATRIC" id="fig|1178515.4.peg.1724"/>
<protein>
    <submittedName>
        <fullName evidence="4">Uncharacterized protein</fullName>
    </submittedName>
</protein>
<comment type="similarity">
    <text evidence="1">Belongs to the GerABKA family.</text>
</comment>
<sequence>MKVGLKSVFTKESIQSQLKDIEDAKFEDITVFKRKAVLIYIKSLQDYANLQLLVIKPLQDSTDTRSVEDALPFSQIVNDNDLSSLIRDILNGYTVLLMEQSDEIYKINTMKTSQRSIAPSENEGTVLGPQDAFTESLETNLSQIKKRIVNPYLKSPGLRIGTESGTEVAVMYLEHIANPSLVSKVLSRLKHVEHPGLLSASQLNSLLEDHPFSPFPQLGLTQRPDNVTQALLNGKVCILMNGSPEVIICPITFYELFISPEDWYIRWTGGTAIRLLRVFGFFISIMLTSMYVSINTFHQEMLPPELLQLLLESRSKVPFSPLIEVLCIELVIEILREAGARMPAKIGQTIGVVGGIVIGTAAVEAGLASNVLIVLVSISALLSFLPANYLLSTAGRLVRYAFIFGAGMFGLFGQMMVLAFLLSHLLKLTSMGHVYISTPMTSEQTDWRTSIYRAPILQWLKQSAAAKAGNRVKRPMDEE</sequence>
<dbReference type="InterPro" id="IPR050768">
    <property type="entry name" value="UPF0353/GerABKA_families"/>
</dbReference>
<feature type="transmembrane region" description="Helical" evidence="3">
    <location>
        <begin position="397"/>
        <end position="422"/>
    </location>
</feature>
<dbReference type="KEGG" id="pswu:SY83_08645"/>
<evidence type="ECO:0000256" key="3">
    <source>
        <dbReference type="SAM" id="Phobius"/>
    </source>
</evidence>
<evidence type="ECO:0000256" key="2">
    <source>
        <dbReference type="ARBA" id="ARBA00023136"/>
    </source>
</evidence>
<evidence type="ECO:0000313" key="4">
    <source>
        <dbReference type="EMBL" id="ANE46334.1"/>
    </source>
</evidence>
<dbReference type="GO" id="GO:0016020">
    <property type="term" value="C:membrane"/>
    <property type="evidence" value="ECO:0007669"/>
    <property type="project" value="InterPro"/>
</dbReference>
<name>A0A172THG9_9BACL</name>
<dbReference type="GO" id="GO:0009847">
    <property type="term" value="P:spore germination"/>
    <property type="evidence" value="ECO:0007669"/>
    <property type="project" value="InterPro"/>
</dbReference>
<reference evidence="4 5" key="1">
    <citation type="submission" date="2015-01" db="EMBL/GenBank/DDBJ databases">
        <title>Paenibacillus swuensis/DY6/whole genome sequencing.</title>
        <authorList>
            <person name="Kim M.K."/>
            <person name="Srinivasan S."/>
            <person name="Lee J.-J."/>
        </authorList>
    </citation>
    <scope>NUCLEOTIDE SEQUENCE [LARGE SCALE GENOMIC DNA]</scope>
    <source>
        <strain evidence="4 5">DY6</strain>
    </source>
</reference>
<keyword evidence="3" id="KW-1133">Transmembrane helix</keyword>
<dbReference type="EMBL" id="CP011388">
    <property type="protein sequence ID" value="ANE46334.1"/>
    <property type="molecule type" value="Genomic_DNA"/>
</dbReference>
<organism evidence="4 5">
    <name type="scientific">Paenibacillus swuensis</name>
    <dbReference type="NCBI Taxonomy" id="1178515"/>
    <lineage>
        <taxon>Bacteria</taxon>
        <taxon>Bacillati</taxon>
        <taxon>Bacillota</taxon>
        <taxon>Bacilli</taxon>
        <taxon>Bacillales</taxon>
        <taxon>Paenibacillaceae</taxon>
        <taxon>Paenibacillus</taxon>
    </lineage>
</organism>
<evidence type="ECO:0000313" key="5">
    <source>
        <dbReference type="Proteomes" id="UP000076927"/>
    </source>
</evidence>
<dbReference type="PANTHER" id="PTHR22550">
    <property type="entry name" value="SPORE GERMINATION PROTEIN"/>
    <property type="match status" value="1"/>
</dbReference>
<keyword evidence="5" id="KW-1185">Reference proteome</keyword>
<keyword evidence="3" id="KW-0812">Transmembrane</keyword>
<gene>
    <name evidence="4" type="ORF">SY83_08645</name>
</gene>
<dbReference type="Proteomes" id="UP000076927">
    <property type="component" value="Chromosome"/>
</dbReference>
<proteinExistence type="inferred from homology"/>
<dbReference type="PIRSF" id="PIRSF005690">
    <property type="entry name" value="GerBA"/>
    <property type="match status" value="1"/>
</dbReference>
<feature type="transmembrane region" description="Helical" evidence="3">
    <location>
        <begin position="275"/>
        <end position="297"/>
    </location>
</feature>
<dbReference type="STRING" id="1178515.SY83_08645"/>